<reference evidence="1 2" key="1">
    <citation type="submission" date="2016-03" db="EMBL/GenBank/DDBJ databases">
        <title>Comparative genomics of the ectomycorrhizal sister species Rhizopogon vinicolor and Rhizopogon vesiculosus (Basidiomycota: Boletales) reveals a divergence of the mating type B locus.</title>
        <authorList>
            <person name="Mujic A.B."/>
            <person name="Kuo A."/>
            <person name="Tritt A."/>
            <person name="Lipzen A."/>
            <person name="Chen C."/>
            <person name="Johnson J."/>
            <person name="Sharma A."/>
            <person name="Barry K."/>
            <person name="Grigoriev I.V."/>
            <person name="Spatafora J.W."/>
        </authorList>
    </citation>
    <scope>NUCLEOTIDE SEQUENCE [LARGE SCALE GENOMIC DNA]</scope>
    <source>
        <strain evidence="1 2">AM-OR11-056</strain>
    </source>
</reference>
<proteinExistence type="predicted"/>
<gene>
    <name evidence="1" type="ORF">AZE42_07189</name>
</gene>
<evidence type="ECO:0000313" key="1">
    <source>
        <dbReference type="EMBL" id="OJA11045.1"/>
    </source>
</evidence>
<dbReference type="EMBL" id="LVVM01005261">
    <property type="protein sequence ID" value="OJA11045.1"/>
    <property type="molecule type" value="Genomic_DNA"/>
</dbReference>
<name>A0A1J8PQ89_9AGAM</name>
<organism evidence="1 2">
    <name type="scientific">Rhizopogon vesiculosus</name>
    <dbReference type="NCBI Taxonomy" id="180088"/>
    <lineage>
        <taxon>Eukaryota</taxon>
        <taxon>Fungi</taxon>
        <taxon>Dikarya</taxon>
        <taxon>Basidiomycota</taxon>
        <taxon>Agaricomycotina</taxon>
        <taxon>Agaricomycetes</taxon>
        <taxon>Agaricomycetidae</taxon>
        <taxon>Boletales</taxon>
        <taxon>Suillineae</taxon>
        <taxon>Rhizopogonaceae</taxon>
        <taxon>Rhizopogon</taxon>
    </lineage>
</organism>
<sequence length="46" mass="5546">MYDGYLDDDLSVWREVNRYHRLVEQNAVLRLKVQAEIYYVVSILLS</sequence>
<protein>
    <submittedName>
        <fullName evidence="1">Uncharacterized protein</fullName>
    </submittedName>
</protein>
<accession>A0A1J8PQ89</accession>
<dbReference type="AlphaFoldDB" id="A0A1J8PQ89"/>
<evidence type="ECO:0000313" key="2">
    <source>
        <dbReference type="Proteomes" id="UP000183567"/>
    </source>
</evidence>
<dbReference type="Proteomes" id="UP000183567">
    <property type="component" value="Unassembled WGS sequence"/>
</dbReference>
<keyword evidence="2" id="KW-1185">Reference proteome</keyword>
<comment type="caution">
    <text evidence="1">The sequence shown here is derived from an EMBL/GenBank/DDBJ whole genome shotgun (WGS) entry which is preliminary data.</text>
</comment>